<gene>
    <name evidence="1" type="ORF">LCGC14_2327670</name>
</gene>
<dbReference type="NCBIfam" id="TIGR04387">
    <property type="entry name" value="capsid_maj_N4"/>
    <property type="match status" value="1"/>
</dbReference>
<dbReference type="InterPro" id="IPR025267">
    <property type="entry name" value="ORF017-like"/>
</dbReference>
<protein>
    <submittedName>
        <fullName evidence="1">Uncharacterized protein</fullName>
    </submittedName>
</protein>
<dbReference type="AlphaFoldDB" id="A0A0F9ETE5"/>
<reference evidence="1" key="1">
    <citation type="journal article" date="2015" name="Nature">
        <title>Complex archaea that bridge the gap between prokaryotes and eukaryotes.</title>
        <authorList>
            <person name="Spang A."/>
            <person name="Saw J.H."/>
            <person name="Jorgensen S.L."/>
            <person name="Zaremba-Niedzwiedzka K."/>
            <person name="Martijn J."/>
            <person name="Lind A.E."/>
            <person name="van Eijk R."/>
            <person name="Schleper C."/>
            <person name="Guy L."/>
            <person name="Ettema T.J."/>
        </authorList>
    </citation>
    <scope>NUCLEOTIDE SEQUENCE</scope>
</reference>
<evidence type="ECO:0000313" key="1">
    <source>
        <dbReference type="EMBL" id="KKL48220.1"/>
    </source>
</evidence>
<accession>A0A0F9ETE5</accession>
<comment type="caution">
    <text evidence="1">The sequence shown here is derived from an EMBL/GenBank/DDBJ whole genome shotgun (WGS) entry which is preliminary data.</text>
</comment>
<name>A0A0F9ETE5_9ZZZZ</name>
<feature type="non-terminal residue" evidence="1">
    <location>
        <position position="1"/>
    </location>
</feature>
<organism evidence="1">
    <name type="scientific">marine sediment metagenome</name>
    <dbReference type="NCBI Taxonomy" id="412755"/>
    <lineage>
        <taxon>unclassified sequences</taxon>
        <taxon>metagenomes</taxon>
        <taxon>ecological metagenomes</taxon>
    </lineage>
</organism>
<dbReference type="Pfam" id="PF13252">
    <property type="entry name" value="Phage_capsid_3"/>
    <property type="match status" value="1"/>
</dbReference>
<sequence>DNVIYSDATATQANAARSDLLAADILEARDVEQAVARLKNANAPPMDGTHYVGLIHPFVAKDFKGATGSGTWRAPKEYVDTANLYSGEMGMWAGVRWVETSNAPKWTDGGSGGIDAYGTIIIGKQAWAKAIGVPYEIRIGEVTDVLRRFRPIAWYGLIGYGFLRQNSAWRIESASSMGLNL</sequence>
<dbReference type="EMBL" id="LAZR01033391">
    <property type="protein sequence ID" value="KKL48220.1"/>
    <property type="molecule type" value="Genomic_DNA"/>
</dbReference>
<proteinExistence type="predicted"/>